<name>T1GNS0_MEGSC</name>
<reference evidence="1" key="2">
    <citation type="submission" date="2015-06" db="UniProtKB">
        <authorList>
            <consortium name="EnsemblMetazoa"/>
        </authorList>
    </citation>
    <scope>IDENTIFICATION</scope>
</reference>
<sequence length="223" mass="25721">MGRKNKHMLSNRNARLQGKELTVSNQAKLLSLILDSKLTWNINIDERIKRAQAAYYTFSRFLFRSIKIRDFMFRVNTCTFHGTYISDTLCNDSVRKYSSLEIDFGIKEACTLHQEERVTKDLSSASIEQFNKRRISDDYATIKASKILRPSASVEVYQVPASRWLITPQLRAVLRKRPFRISLIYRNSFSRTNGLGINGAKTNLLFFLIDIVSLDPNTGRIEA</sequence>
<protein>
    <submittedName>
        <fullName evidence="1">Uncharacterized protein</fullName>
    </submittedName>
</protein>
<evidence type="ECO:0000313" key="2">
    <source>
        <dbReference type="Proteomes" id="UP000015102"/>
    </source>
</evidence>
<dbReference type="AlphaFoldDB" id="T1GNS0"/>
<organism evidence="1 2">
    <name type="scientific">Megaselia scalaris</name>
    <name type="common">Humpbacked fly</name>
    <name type="synonym">Phora scalaris</name>
    <dbReference type="NCBI Taxonomy" id="36166"/>
    <lineage>
        <taxon>Eukaryota</taxon>
        <taxon>Metazoa</taxon>
        <taxon>Ecdysozoa</taxon>
        <taxon>Arthropoda</taxon>
        <taxon>Hexapoda</taxon>
        <taxon>Insecta</taxon>
        <taxon>Pterygota</taxon>
        <taxon>Neoptera</taxon>
        <taxon>Endopterygota</taxon>
        <taxon>Diptera</taxon>
        <taxon>Brachycera</taxon>
        <taxon>Muscomorpha</taxon>
        <taxon>Platypezoidea</taxon>
        <taxon>Phoridae</taxon>
        <taxon>Megaseliini</taxon>
        <taxon>Megaselia</taxon>
    </lineage>
</organism>
<proteinExistence type="predicted"/>
<dbReference type="HOGENOM" id="CLU_1241369_0_0_1"/>
<accession>T1GNS0</accession>
<dbReference type="EMBL" id="CAQQ02069472">
    <property type="status" value="NOT_ANNOTATED_CDS"/>
    <property type="molecule type" value="Genomic_DNA"/>
</dbReference>
<dbReference type="EnsemblMetazoa" id="MESCA005229-RA">
    <property type="protein sequence ID" value="MESCA005229-PA"/>
    <property type="gene ID" value="MESCA005229"/>
</dbReference>
<dbReference type="EMBL" id="CAQQ02069473">
    <property type="status" value="NOT_ANNOTATED_CDS"/>
    <property type="molecule type" value="Genomic_DNA"/>
</dbReference>
<reference evidence="2" key="1">
    <citation type="submission" date="2013-02" db="EMBL/GenBank/DDBJ databases">
        <authorList>
            <person name="Hughes D."/>
        </authorList>
    </citation>
    <scope>NUCLEOTIDE SEQUENCE</scope>
    <source>
        <strain>Durham</strain>
        <strain evidence="2">NC isolate 2 -- Noor lab</strain>
    </source>
</reference>
<keyword evidence="2" id="KW-1185">Reference proteome</keyword>
<evidence type="ECO:0000313" key="1">
    <source>
        <dbReference type="EnsemblMetazoa" id="MESCA005229-PA"/>
    </source>
</evidence>
<dbReference type="Proteomes" id="UP000015102">
    <property type="component" value="Unassembled WGS sequence"/>
</dbReference>
<dbReference type="EMBL" id="CAQQ02069474">
    <property type="status" value="NOT_ANNOTATED_CDS"/>
    <property type="molecule type" value="Genomic_DNA"/>
</dbReference>